<feature type="domain" description="Metallo-beta-lactamase" evidence="1">
    <location>
        <begin position="45"/>
        <end position="222"/>
    </location>
</feature>
<dbReference type="Pfam" id="PF12706">
    <property type="entry name" value="Lactamase_B_2"/>
    <property type="match status" value="1"/>
</dbReference>
<dbReference type="Proteomes" id="UP000476030">
    <property type="component" value="Unassembled WGS sequence"/>
</dbReference>
<evidence type="ECO:0000259" key="1">
    <source>
        <dbReference type="Pfam" id="PF12706"/>
    </source>
</evidence>
<dbReference type="GO" id="GO:0016787">
    <property type="term" value="F:hydrolase activity"/>
    <property type="evidence" value="ECO:0007669"/>
    <property type="project" value="UniProtKB-KW"/>
</dbReference>
<reference evidence="2 3" key="1">
    <citation type="submission" date="2019-12" db="EMBL/GenBank/DDBJ databases">
        <title>Snethiella sp. nov. sp. isolated from sea sand.</title>
        <authorList>
            <person name="Kim J."/>
            <person name="Jeong S.E."/>
            <person name="Jung H.S."/>
            <person name="Jeon C.O."/>
        </authorList>
    </citation>
    <scope>NUCLEOTIDE SEQUENCE [LARGE SCALE GENOMIC DNA]</scope>
    <source>
        <strain evidence="2 3">DP05</strain>
    </source>
</reference>
<dbReference type="AlphaFoldDB" id="A0A6L8W5L9"/>
<name>A0A6L8W5L9_9PROT</name>
<accession>A0A6L8W5L9</accession>
<sequence length="252" mass="28712">MEVTILGCGTSGGVPRIGNDWGACDPKEPKNRRRRCSILVKEKDTTVLIDTSPDIREQLLDAEIDRLDGVVWTHEHADQCHGIDELRVLAIRNRERVNVWGDHKTLDILTRRFDYCFRQLDGNPYPAILKEHYIDGPFSIGDIEFIPFDQDHGSITSLGFRMGTIGYSNDLVNLDDCGFEILNGVDTWIVDAMRYTPHPTHVNLETALKWIERLKPRRAVLTNMHVDLDYQTLIKELPKGVEPAYDGMIITA</sequence>
<evidence type="ECO:0000313" key="3">
    <source>
        <dbReference type="Proteomes" id="UP000476030"/>
    </source>
</evidence>
<keyword evidence="2" id="KW-0378">Hydrolase</keyword>
<dbReference type="Gene3D" id="3.60.15.10">
    <property type="entry name" value="Ribonuclease Z/Hydroxyacylglutathione hydrolase-like"/>
    <property type="match status" value="1"/>
</dbReference>
<dbReference type="RefSeq" id="WP_161315018.1">
    <property type="nucleotide sequence ID" value="NZ_WTUW01000002.1"/>
</dbReference>
<gene>
    <name evidence="2" type="ORF">GQE98_07280</name>
</gene>
<dbReference type="CDD" id="cd16279">
    <property type="entry name" value="metallo-hydrolase-like_MBL-fold"/>
    <property type="match status" value="1"/>
</dbReference>
<keyword evidence="3" id="KW-1185">Reference proteome</keyword>
<dbReference type="SUPFAM" id="SSF56281">
    <property type="entry name" value="Metallo-hydrolase/oxidoreductase"/>
    <property type="match status" value="1"/>
</dbReference>
<organism evidence="2 3">
    <name type="scientific">Sneathiella litorea</name>
    <dbReference type="NCBI Taxonomy" id="2606216"/>
    <lineage>
        <taxon>Bacteria</taxon>
        <taxon>Pseudomonadati</taxon>
        <taxon>Pseudomonadota</taxon>
        <taxon>Alphaproteobacteria</taxon>
        <taxon>Sneathiellales</taxon>
        <taxon>Sneathiellaceae</taxon>
        <taxon>Sneathiella</taxon>
    </lineage>
</organism>
<evidence type="ECO:0000313" key="2">
    <source>
        <dbReference type="EMBL" id="MZR30436.1"/>
    </source>
</evidence>
<dbReference type="InterPro" id="IPR036866">
    <property type="entry name" value="RibonucZ/Hydroxyglut_hydro"/>
</dbReference>
<comment type="caution">
    <text evidence="2">The sequence shown here is derived from an EMBL/GenBank/DDBJ whole genome shotgun (WGS) entry which is preliminary data.</text>
</comment>
<dbReference type="InterPro" id="IPR001279">
    <property type="entry name" value="Metallo-B-lactamas"/>
</dbReference>
<proteinExistence type="predicted"/>
<protein>
    <submittedName>
        <fullName evidence="2">MBL fold metallo-hydrolase</fullName>
    </submittedName>
</protein>
<dbReference type="PANTHER" id="PTHR42663">
    <property type="entry name" value="HYDROLASE C777.06C-RELATED-RELATED"/>
    <property type="match status" value="1"/>
</dbReference>
<dbReference type="EMBL" id="WTUW01000002">
    <property type="protein sequence ID" value="MZR30436.1"/>
    <property type="molecule type" value="Genomic_DNA"/>
</dbReference>
<dbReference type="PANTHER" id="PTHR42663:SF6">
    <property type="entry name" value="HYDROLASE C777.06C-RELATED"/>
    <property type="match status" value="1"/>
</dbReference>